<dbReference type="SUPFAM" id="SSF51679">
    <property type="entry name" value="Bacterial luciferase-like"/>
    <property type="match status" value="1"/>
</dbReference>
<dbReference type="GO" id="GO:0016705">
    <property type="term" value="F:oxidoreductase activity, acting on paired donors, with incorporation or reduction of molecular oxygen"/>
    <property type="evidence" value="ECO:0007669"/>
    <property type="project" value="InterPro"/>
</dbReference>
<accession>A0A0F9BX67</accession>
<evidence type="ECO:0000313" key="2">
    <source>
        <dbReference type="EMBL" id="KKK89026.1"/>
    </source>
</evidence>
<dbReference type="InterPro" id="IPR011251">
    <property type="entry name" value="Luciferase-like_dom"/>
</dbReference>
<sequence length="145" mass="16064">MEICLAAWSPLPFRHEGQHFRVPACLPENVHAAAFTQVSVTPKPAQPRLPVWVAARDEDAVRLAARLGLPIAGEAESAVEELRSRFELYRSLAGEAPGRSLALIREVDGSDIRRCSEEIEWYRDELGVSYLICRLAGERAARGEA</sequence>
<dbReference type="EMBL" id="LAZR01049701">
    <property type="protein sequence ID" value="KKK89026.1"/>
    <property type="molecule type" value="Genomic_DNA"/>
</dbReference>
<gene>
    <name evidence="2" type="ORF">LCGC14_2737230</name>
</gene>
<dbReference type="Pfam" id="PF00296">
    <property type="entry name" value="Bac_luciferase"/>
    <property type="match status" value="1"/>
</dbReference>
<evidence type="ECO:0000259" key="1">
    <source>
        <dbReference type="Pfam" id="PF00296"/>
    </source>
</evidence>
<reference evidence="2" key="1">
    <citation type="journal article" date="2015" name="Nature">
        <title>Complex archaea that bridge the gap between prokaryotes and eukaryotes.</title>
        <authorList>
            <person name="Spang A."/>
            <person name="Saw J.H."/>
            <person name="Jorgensen S.L."/>
            <person name="Zaremba-Niedzwiedzka K."/>
            <person name="Martijn J."/>
            <person name="Lind A.E."/>
            <person name="van Eijk R."/>
            <person name="Schleper C."/>
            <person name="Guy L."/>
            <person name="Ettema T.J."/>
        </authorList>
    </citation>
    <scope>NUCLEOTIDE SEQUENCE</scope>
</reference>
<dbReference type="Gene3D" id="3.20.20.30">
    <property type="entry name" value="Luciferase-like domain"/>
    <property type="match status" value="1"/>
</dbReference>
<organism evidence="2">
    <name type="scientific">marine sediment metagenome</name>
    <dbReference type="NCBI Taxonomy" id="412755"/>
    <lineage>
        <taxon>unclassified sequences</taxon>
        <taxon>metagenomes</taxon>
        <taxon>ecological metagenomes</taxon>
    </lineage>
</organism>
<feature type="non-terminal residue" evidence="2">
    <location>
        <position position="145"/>
    </location>
</feature>
<comment type="caution">
    <text evidence="2">The sequence shown here is derived from an EMBL/GenBank/DDBJ whole genome shotgun (WGS) entry which is preliminary data.</text>
</comment>
<name>A0A0F9BX67_9ZZZZ</name>
<protein>
    <recommendedName>
        <fullName evidence="1">Luciferase-like domain-containing protein</fullName>
    </recommendedName>
</protein>
<dbReference type="AlphaFoldDB" id="A0A0F9BX67"/>
<proteinExistence type="predicted"/>
<dbReference type="InterPro" id="IPR036661">
    <property type="entry name" value="Luciferase-like_sf"/>
</dbReference>
<feature type="domain" description="Luciferase-like" evidence="1">
    <location>
        <begin position="2"/>
        <end position="96"/>
    </location>
</feature>